<dbReference type="SUPFAM" id="SSF101148">
    <property type="entry name" value="Plant invertase/pectin methylesterase inhibitor"/>
    <property type="match status" value="2"/>
</dbReference>
<feature type="domain" description="Pectinesterase inhibitor" evidence="10">
    <location>
        <begin position="28"/>
        <end position="178"/>
    </location>
</feature>
<dbReference type="AlphaFoldDB" id="A0A371HHY0"/>
<accession>A0A371HHY0</accession>
<evidence type="ECO:0000256" key="4">
    <source>
        <dbReference type="ARBA" id="ARBA00007786"/>
    </source>
</evidence>
<dbReference type="InterPro" id="IPR018040">
    <property type="entry name" value="Pectinesterase_Tyr_AS"/>
</dbReference>
<feature type="active site" evidence="8">
    <location>
        <position position="366"/>
    </location>
</feature>
<feature type="signal peptide" evidence="9">
    <location>
        <begin position="1"/>
        <end position="23"/>
    </location>
</feature>
<dbReference type="Gene3D" id="2.160.20.10">
    <property type="entry name" value="Single-stranded right-handed beta-helix, Pectin lyase-like"/>
    <property type="match status" value="2"/>
</dbReference>
<dbReference type="InterPro" id="IPR012334">
    <property type="entry name" value="Pectin_lyas_fold"/>
</dbReference>
<dbReference type="Pfam" id="PF04043">
    <property type="entry name" value="PMEI"/>
    <property type="match status" value="2"/>
</dbReference>
<comment type="pathway">
    <text evidence="2">Glycan metabolism; pectin degradation; 2-dehydro-3-deoxy-D-gluconate from pectin: step 1/5.</text>
</comment>
<evidence type="ECO:0000256" key="9">
    <source>
        <dbReference type="SAM" id="SignalP"/>
    </source>
</evidence>
<dbReference type="NCBIfam" id="TIGR01614">
    <property type="entry name" value="PME_inhib"/>
    <property type="match status" value="2"/>
</dbReference>
<evidence type="ECO:0000256" key="2">
    <source>
        <dbReference type="ARBA" id="ARBA00005184"/>
    </source>
</evidence>
<sequence length="1052" mass="117320">METLGKTFLTLLFLSSIFSIASSRKGPASSSNIDWWCNLTPHPVPCKHYIISQTKNHNHHFPIKHKTNFRTILVQLALNQALMMQKEARDLSMETTKNHRTVHGDCLKLYEKTIFHLNRTLECLHEKQNCSSIDAQTWLSTALTNINTCQTGTIELGVEDYKVPNNNVSEMIRNSLAINMDFTKHHKTEEKVEDAFPSWFSTRERKLLQSSSIKAHIVVAKDGSGNFRTVQGALDAAAKRKVKTRFVIHVKKGVYRENIEVAVHNDNIMLVGDGLRNTVISSGRSVQAGYTTYSSATAGIDGLHFIARDITFQNTAGPEKGQAVALRSASDLSVFYRCAIMGYQDTLMAHAQRQFYRQCYIYGTVDFIFGNAAVVFQNCYIFARRPLEGQANMITAQGRGDPFQNTGISIHNSQIRAAPDLRPVVDKYNTFLGRPWQQYSRVVVMKTFMDTLVSPLGWSPWGDSNFAQDTLYYGEYKNYGPGASTTNRVKWPGFHVIKSPAEASQFTVTRLLAGPTWLGSTTVPFTSATSMAKSLGLIIVFISLCSLSSPALSTIFSNAIDFWCNKTPHPQTCKHFATTNHHHIQDGIPKSAFQFKNLILRIAMDQSVKAQIHLMWLGSKCGSKQEKAAWRDCITLYQDTIHILNQALNPTKQSTSHDLQTWLSTALTNIGTCQTGFQELGVGNNILPHIPNKNVSEIISDFLALNNSSLLIPPNTNKNGFPRWLSPNDRKLLETPTLSPDVVVAKDGSGNFETIKEALKAVPKMSPKRFVIYVKRGVYNENIEIGNSLKNVMLYGDGTRLTIISGSRSVGGGSTTFNSATVAVTGDGFIARGITFRNTAGPENHQAVAMRCGADFSVFYRCAFEGYQDTLYVHSQRQFYKECHIYGTVDFIFGNAAVVLQSCNIYARRPMPKQKNAITAQGRTDPNQNTGICIQNSRVMAAEDLVPVLSSFKTFLGRPWKEYSRTVYLKTYLDALVDPAGWLEWEGDFALDTLYYGEYNNLGPRGSTRGRVKWRGYRAITSATEASKFTVENFIAGKSWLPATGIPFFSGL</sequence>
<dbReference type="Proteomes" id="UP000257109">
    <property type="component" value="Unassembled WGS sequence"/>
</dbReference>
<dbReference type="GO" id="GO:0042545">
    <property type="term" value="P:cell wall modification"/>
    <property type="evidence" value="ECO:0007669"/>
    <property type="project" value="InterPro"/>
</dbReference>
<comment type="caution">
    <text evidence="11">The sequence shown here is derived from an EMBL/GenBank/DDBJ whole genome shotgun (WGS) entry which is preliminary data.</text>
</comment>
<evidence type="ECO:0000313" key="11">
    <source>
        <dbReference type="EMBL" id="RDY02408.1"/>
    </source>
</evidence>
<dbReference type="GO" id="GO:0045490">
    <property type="term" value="P:pectin catabolic process"/>
    <property type="evidence" value="ECO:0007669"/>
    <property type="project" value="UniProtKB-UniPathway"/>
</dbReference>
<evidence type="ECO:0000256" key="5">
    <source>
        <dbReference type="ARBA" id="ARBA00022512"/>
    </source>
</evidence>
<dbReference type="InterPro" id="IPR000070">
    <property type="entry name" value="Pectinesterase_cat"/>
</dbReference>
<evidence type="ECO:0000256" key="6">
    <source>
        <dbReference type="ARBA" id="ARBA00022801"/>
    </source>
</evidence>
<keyword evidence="12" id="KW-1185">Reference proteome</keyword>
<dbReference type="InterPro" id="IPR035513">
    <property type="entry name" value="Invertase/methylesterase_inhib"/>
</dbReference>
<dbReference type="FunFam" id="2.160.20.10:FF:000001">
    <property type="entry name" value="Pectinesterase"/>
    <property type="match status" value="2"/>
</dbReference>
<evidence type="ECO:0000259" key="10">
    <source>
        <dbReference type="SMART" id="SM00856"/>
    </source>
</evidence>
<reference evidence="11" key="1">
    <citation type="submission" date="2018-05" db="EMBL/GenBank/DDBJ databases">
        <title>Draft genome of Mucuna pruriens seed.</title>
        <authorList>
            <person name="Nnadi N.E."/>
            <person name="Vos R."/>
            <person name="Hasami M.H."/>
            <person name="Devisetty U.K."/>
            <person name="Aguiy J.C."/>
        </authorList>
    </citation>
    <scope>NUCLEOTIDE SEQUENCE [LARGE SCALE GENOMIC DNA]</scope>
    <source>
        <strain evidence="11">JCA_2017</strain>
    </source>
</reference>
<evidence type="ECO:0000313" key="12">
    <source>
        <dbReference type="Proteomes" id="UP000257109"/>
    </source>
</evidence>
<proteinExistence type="inferred from homology"/>
<comment type="subcellular location">
    <subcellularLocation>
        <location evidence="1">Secreted</location>
        <location evidence="1">Cell wall</location>
    </subcellularLocation>
</comment>
<evidence type="ECO:0000256" key="8">
    <source>
        <dbReference type="PROSITE-ProRule" id="PRU10040"/>
    </source>
</evidence>
<dbReference type="CDD" id="cd15798">
    <property type="entry name" value="PMEI-like_3"/>
    <property type="match status" value="2"/>
</dbReference>
<name>A0A371HHY0_MUCPR</name>
<keyword evidence="9" id="KW-0732">Signal</keyword>
<dbReference type="InterPro" id="IPR033131">
    <property type="entry name" value="Pectinesterase_Asp_AS"/>
</dbReference>
<dbReference type="PROSITE" id="PS00800">
    <property type="entry name" value="PECTINESTERASE_1"/>
    <property type="match status" value="1"/>
</dbReference>
<dbReference type="UniPathway" id="UPA00545">
    <property type="reaction ID" value="UER00823"/>
</dbReference>
<protein>
    <submittedName>
        <fullName evidence="11">Pectinesterase 2</fullName>
    </submittedName>
</protein>
<keyword evidence="5" id="KW-0964">Secreted</keyword>
<dbReference type="OrthoDB" id="2019149at2759"/>
<feature type="non-terminal residue" evidence="11">
    <location>
        <position position="1"/>
    </location>
</feature>
<feature type="active site" evidence="8">
    <location>
        <position position="890"/>
    </location>
</feature>
<dbReference type="Pfam" id="PF01095">
    <property type="entry name" value="Pectinesterase"/>
    <property type="match status" value="2"/>
</dbReference>
<dbReference type="InterPro" id="IPR011050">
    <property type="entry name" value="Pectin_lyase_fold/virulence"/>
</dbReference>
<evidence type="ECO:0000256" key="1">
    <source>
        <dbReference type="ARBA" id="ARBA00004191"/>
    </source>
</evidence>
<evidence type="ECO:0000256" key="3">
    <source>
        <dbReference type="ARBA" id="ARBA00006027"/>
    </source>
</evidence>
<dbReference type="GO" id="GO:0030599">
    <property type="term" value="F:pectinesterase activity"/>
    <property type="evidence" value="ECO:0007669"/>
    <property type="project" value="InterPro"/>
</dbReference>
<comment type="similarity">
    <text evidence="4">In the C-terminal section; belongs to the pectinesterase family.</text>
</comment>
<dbReference type="GO" id="GO:0004857">
    <property type="term" value="F:enzyme inhibitor activity"/>
    <property type="evidence" value="ECO:0007669"/>
    <property type="project" value="InterPro"/>
</dbReference>
<dbReference type="STRING" id="157652.A0A371HHY0"/>
<gene>
    <name evidence="11" type="primary">PECS-2.1</name>
    <name evidence="11" type="ORF">CR513_14138</name>
</gene>
<evidence type="ECO:0000256" key="7">
    <source>
        <dbReference type="ARBA" id="ARBA00023085"/>
    </source>
</evidence>
<comment type="similarity">
    <text evidence="3">In the N-terminal section; belongs to the PMEI family.</text>
</comment>
<organism evidence="11 12">
    <name type="scientific">Mucuna pruriens</name>
    <name type="common">Velvet bean</name>
    <name type="synonym">Dolichos pruriens</name>
    <dbReference type="NCBI Taxonomy" id="157652"/>
    <lineage>
        <taxon>Eukaryota</taxon>
        <taxon>Viridiplantae</taxon>
        <taxon>Streptophyta</taxon>
        <taxon>Embryophyta</taxon>
        <taxon>Tracheophyta</taxon>
        <taxon>Spermatophyta</taxon>
        <taxon>Magnoliopsida</taxon>
        <taxon>eudicotyledons</taxon>
        <taxon>Gunneridae</taxon>
        <taxon>Pentapetalae</taxon>
        <taxon>rosids</taxon>
        <taxon>fabids</taxon>
        <taxon>Fabales</taxon>
        <taxon>Fabaceae</taxon>
        <taxon>Papilionoideae</taxon>
        <taxon>50 kb inversion clade</taxon>
        <taxon>NPAAA clade</taxon>
        <taxon>indigoferoid/millettioid clade</taxon>
        <taxon>Phaseoleae</taxon>
        <taxon>Mucuna</taxon>
    </lineage>
</organism>
<keyword evidence="7" id="KW-0063">Aspartyl esterase</keyword>
<dbReference type="SUPFAM" id="SSF51126">
    <property type="entry name" value="Pectin lyase-like"/>
    <property type="match status" value="2"/>
</dbReference>
<keyword evidence="6" id="KW-0378">Hydrolase</keyword>
<dbReference type="PANTHER" id="PTHR31707">
    <property type="entry name" value="PECTINESTERASE"/>
    <property type="match status" value="1"/>
</dbReference>
<dbReference type="PROSITE" id="PS00503">
    <property type="entry name" value="PECTINESTERASE_2"/>
    <property type="match status" value="2"/>
</dbReference>
<dbReference type="SMART" id="SM00856">
    <property type="entry name" value="PMEI"/>
    <property type="match status" value="2"/>
</dbReference>
<dbReference type="Gene3D" id="1.20.140.40">
    <property type="entry name" value="Invertase/pectin methylesterase inhibitor family protein"/>
    <property type="match status" value="2"/>
</dbReference>
<feature type="domain" description="Pectinesterase inhibitor" evidence="10">
    <location>
        <begin position="555"/>
        <end position="705"/>
    </location>
</feature>
<dbReference type="InterPro" id="IPR006501">
    <property type="entry name" value="Pectinesterase_inhib_dom"/>
</dbReference>
<feature type="chain" id="PRO_5017001887" evidence="9">
    <location>
        <begin position="24"/>
        <end position="1052"/>
    </location>
</feature>
<keyword evidence="5" id="KW-0134">Cell wall</keyword>
<dbReference type="EMBL" id="QJKJ01002541">
    <property type="protein sequence ID" value="RDY02408.1"/>
    <property type="molecule type" value="Genomic_DNA"/>
</dbReference>